<comment type="caution">
    <text evidence="4">The sequence shown here is derived from an EMBL/GenBank/DDBJ whole genome shotgun (WGS) entry which is preliminary data.</text>
</comment>
<organism evidence="4 5">
    <name type="scientific">Marinifilum caeruleilacunae</name>
    <dbReference type="NCBI Taxonomy" id="2499076"/>
    <lineage>
        <taxon>Bacteria</taxon>
        <taxon>Pseudomonadati</taxon>
        <taxon>Bacteroidota</taxon>
        <taxon>Bacteroidia</taxon>
        <taxon>Marinilabiliales</taxon>
        <taxon>Marinifilaceae</taxon>
    </lineage>
</organism>
<dbReference type="EMBL" id="RZNH01000004">
    <property type="protein sequence ID" value="NOU58994.1"/>
    <property type="molecule type" value="Genomic_DNA"/>
</dbReference>
<dbReference type="InterPro" id="IPR006683">
    <property type="entry name" value="Thioestr_dom"/>
</dbReference>
<proteinExistence type="inferred from homology"/>
<dbReference type="Proteomes" id="UP000732105">
    <property type="component" value="Unassembled WGS sequence"/>
</dbReference>
<gene>
    <name evidence="4" type="ORF">ELS83_04120</name>
</gene>
<protein>
    <submittedName>
        <fullName evidence="4">PaaI family thioesterase</fullName>
    </submittedName>
</protein>
<dbReference type="RefSeq" id="WP_171594269.1">
    <property type="nucleotide sequence ID" value="NZ_RZNH01000004.1"/>
</dbReference>
<evidence type="ECO:0000256" key="1">
    <source>
        <dbReference type="ARBA" id="ARBA00008324"/>
    </source>
</evidence>
<sequence length="149" mass="16927">MKYERKHYFCRMINSTEALENLNQMCTETLMEHLGIIYTEVGKDYLVAEMEVTSNHWQPMKILHGGATLALAESVGSALSVIHTDLKNYDVKGMEINANHIRSLRKGKITAKASFIHKGKMTHIVKVNVLNEQEKLVSVCRITNVIIKK</sequence>
<feature type="domain" description="Thioesterase" evidence="3">
    <location>
        <begin position="61"/>
        <end position="137"/>
    </location>
</feature>
<keyword evidence="5" id="KW-1185">Reference proteome</keyword>
<dbReference type="NCBIfam" id="TIGR00369">
    <property type="entry name" value="unchar_dom_1"/>
    <property type="match status" value="1"/>
</dbReference>
<dbReference type="CDD" id="cd03443">
    <property type="entry name" value="PaaI_thioesterase"/>
    <property type="match status" value="1"/>
</dbReference>
<dbReference type="Pfam" id="PF03061">
    <property type="entry name" value="4HBT"/>
    <property type="match status" value="1"/>
</dbReference>
<dbReference type="PANTHER" id="PTHR43240:SF5">
    <property type="entry name" value="1,4-DIHYDROXY-2-NAPHTHOYL-COA THIOESTERASE 1"/>
    <property type="match status" value="1"/>
</dbReference>
<name>A0ABX1WSB1_9BACT</name>
<evidence type="ECO:0000313" key="5">
    <source>
        <dbReference type="Proteomes" id="UP000732105"/>
    </source>
</evidence>
<reference evidence="4 5" key="1">
    <citation type="submission" date="2018-12" db="EMBL/GenBank/DDBJ databases">
        <title>Marinifilum JC070 sp. nov., a marine bacterium isolated from Yongle Blue Hole in the South China Sea.</title>
        <authorList>
            <person name="Fu T."/>
        </authorList>
    </citation>
    <scope>NUCLEOTIDE SEQUENCE [LARGE SCALE GENOMIC DNA]</scope>
    <source>
        <strain evidence="4 5">JC070</strain>
    </source>
</reference>
<dbReference type="InterPro" id="IPR029069">
    <property type="entry name" value="HotDog_dom_sf"/>
</dbReference>
<comment type="similarity">
    <text evidence="1">Belongs to the thioesterase PaaI family.</text>
</comment>
<dbReference type="InterPro" id="IPR003736">
    <property type="entry name" value="PAAI_dom"/>
</dbReference>
<evidence type="ECO:0000313" key="4">
    <source>
        <dbReference type="EMBL" id="NOU58994.1"/>
    </source>
</evidence>
<dbReference type="Gene3D" id="3.10.129.10">
    <property type="entry name" value="Hotdog Thioesterase"/>
    <property type="match status" value="1"/>
</dbReference>
<keyword evidence="2" id="KW-0378">Hydrolase</keyword>
<accession>A0ABX1WSB1</accession>
<evidence type="ECO:0000256" key="2">
    <source>
        <dbReference type="ARBA" id="ARBA00022801"/>
    </source>
</evidence>
<dbReference type="SUPFAM" id="SSF54637">
    <property type="entry name" value="Thioesterase/thiol ester dehydrase-isomerase"/>
    <property type="match status" value="1"/>
</dbReference>
<evidence type="ECO:0000259" key="3">
    <source>
        <dbReference type="Pfam" id="PF03061"/>
    </source>
</evidence>
<dbReference type="PANTHER" id="PTHR43240">
    <property type="entry name" value="1,4-DIHYDROXY-2-NAPHTHOYL-COA THIOESTERASE 1"/>
    <property type="match status" value="1"/>
</dbReference>